<sequence>MDIFINIKLTRKMLKVLLNHLTYNIIGNIRIGFQDFSMCLLFYTLVSKESSKVQTGRNTSQIYFLLYKTTVVLTLEIYSSQYRDRAIQYFQYFDQVSQHS</sequence>
<name>A0A8J8N9R8_HALGN</name>
<dbReference type="Proteomes" id="UP000785679">
    <property type="component" value="Unassembled WGS sequence"/>
</dbReference>
<proteinExistence type="predicted"/>
<protein>
    <submittedName>
        <fullName evidence="1">Uncharacterized protein</fullName>
    </submittedName>
</protein>
<organism evidence="1 2">
    <name type="scientific">Halteria grandinella</name>
    <dbReference type="NCBI Taxonomy" id="5974"/>
    <lineage>
        <taxon>Eukaryota</taxon>
        <taxon>Sar</taxon>
        <taxon>Alveolata</taxon>
        <taxon>Ciliophora</taxon>
        <taxon>Intramacronucleata</taxon>
        <taxon>Spirotrichea</taxon>
        <taxon>Stichotrichia</taxon>
        <taxon>Sporadotrichida</taxon>
        <taxon>Halteriidae</taxon>
        <taxon>Halteria</taxon>
    </lineage>
</organism>
<dbReference type="EMBL" id="RRYP01037429">
    <property type="protein sequence ID" value="TNV67728.1"/>
    <property type="molecule type" value="Genomic_DNA"/>
</dbReference>
<comment type="caution">
    <text evidence="1">The sequence shown here is derived from an EMBL/GenBank/DDBJ whole genome shotgun (WGS) entry which is preliminary data.</text>
</comment>
<gene>
    <name evidence="1" type="ORF">FGO68_gene12638</name>
</gene>
<evidence type="ECO:0000313" key="2">
    <source>
        <dbReference type="Proteomes" id="UP000785679"/>
    </source>
</evidence>
<accession>A0A8J8N9R8</accession>
<dbReference type="AlphaFoldDB" id="A0A8J8N9R8"/>
<reference evidence="1" key="1">
    <citation type="submission" date="2019-06" db="EMBL/GenBank/DDBJ databases">
        <authorList>
            <person name="Zheng W."/>
        </authorList>
    </citation>
    <scope>NUCLEOTIDE SEQUENCE</scope>
    <source>
        <strain evidence="1">QDHG01</strain>
    </source>
</reference>
<evidence type="ECO:0000313" key="1">
    <source>
        <dbReference type="EMBL" id="TNV67728.1"/>
    </source>
</evidence>
<keyword evidence="2" id="KW-1185">Reference proteome</keyword>